<accession>A0A1H9WIF2</accession>
<evidence type="ECO:0000313" key="3">
    <source>
        <dbReference type="Proteomes" id="UP000199503"/>
    </source>
</evidence>
<dbReference type="InterPro" id="IPR000871">
    <property type="entry name" value="Beta-lactam_class-A"/>
</dbReference>
<keyword evidence="3" id="KW-1185">Reference proteome</keyword>
<dbReference type="EMBL" id="FOFV01000022">
    <property type="protein sequence ID" value="SES33624.1"/>
    <property type="molecule type" value="Genomic_DNA"/>
</dbReference>
<feature type="transmembrane region" description="Helical" evidence="1">
    <location>
        <begin position="32"/>
        <end position="51"/>
    </location>
</feature>
<keyword evidence="1" id="KW-0472">Membrane</keyword>
<sequence length="307" mass="32735">MTIRDDANSPTLDLVSEMVTRRLPKRRRRRKWIVPTGLTIVLVAVLAVVVGRSGSDDWHTECTAFTPVAGPVPALEKARQELLSVGHDPVLSMEVVDLDTCTTALSWKADLAQPTASVVKLLIALDLLQRTSTNSGSVENDVTAMLARSDDGVASRLWQSGGGPAIVTRQVQALGLRHTRPPATAGQWGSTMMSASDVSLVYRHIAGPLEPEDRELLTSAMAEAPRAAADGFDQYFGIPSGLPDATWAVKQGWGSANGRRVLNSTGFVEVGDTYAVTLLSSWSQDADWAVVSGALTKAATAVRGVLH</sequence>
<dbReference type="STRING" id="65499.SAMN04488000_122134"/>
<organism evidence="2 3">
    <name type="scientific">Lentzea albida</name>
    <dbReference type="NCBI Taxonomy" id="65499"/>
    <lineage>
        <taxon>Bacteria</taxon>
        <taxon>Bacillati</taxon>
        <taxon>Actinomycetota</taxon>
        <taxon>Actinomycetes</taxon>
        <taxon>Pseudonocardiales</taxon>
        <taxon>Pseudonocardiaceae</taxon>
        <taxon>Lentzea</taxon>
    </lineage>
</organism>
<dbReference type="GO" id="GO:0030655">
    <property type="term" value="P:beta-lactam antibiotic catabolic process"/>
    <property type="evidence" value="ECO:0007669"/>
    <property type="project" value="InterPro"/>
</dbReference>
<dbReference type="Proteomes" id="UP000199503">
    <property type="component" value="Unassembled WGS sequence"/>
</dbReference>
<keyword evidence="1" id="KW-1133">Transmembrane helix</keyword>
<gene>
    <name evidence="2" type="ORF">SAMN04488000_122134</name>
</gene>
<dbReference type="GO" id="GO:0046677">
    <property type="term" value="P:response to antibiotic"/>
    <property type="evidence" value="ECO:0007669"/>
    <property type="project" value="InterPro"/>
</dbReference>
<dbReference type="AlphaFoldDB" id="A0A1H9WIF2"/>
<dbReference type="PANTHER" id="PTHR35333">
    <property type="entry name" value="BETA-LACTAMASE"/>
    <property type="match status" value="1"/>
</dbReference>
<name>A0A1H9WIF2_9PSEU</name>
<protein>
    <recommendedName>
        <fullName evidence="4">Beta-lactamase class A</fullName>
    </recommendedName>
</protein>
<dbReference type="InterPro" id="IPR012338">
    <property type="entry name" value="Beta-lactam/transpept-like"/>
</dbReference>
<dbReference type="OrthoDB" id="4981298at2"/>
<reference evidence="3" key="1">
    <citation type="submission" date="2016-10" db="EMBL/GenBank/DDBJ databases">
        <authorList>
            <person name="Varghese N."/>
            <person name="Submissions S."/>
        </authorList>
    </citation>
    <scope>NUCLEOTIDE SEQUENCE [LARGE SCALE GENOMIC DNA]</scope>
    <source>
        <strain evidence="3">DSM 44437</strain>
    </source>
</reference>
<evidence type="ECO:0008006" key="4">
    <source>
        <dbReference type="Google" id="ProtNLM"/>
    </source>
</evidence>
<dbReference type="RefSeq" id="WP_089925311.1">
    <property type="nucleotide sequence ID" value="NZ_FOFV01000022.1"/>
</dbReference>
<proteinExistence type="predicted"/>
<evidence type="ECO:0000256" key="1">
    <source>
        <dbReference type="SAM" id="Phobius"/>
    </source>
</evidence>
<keyword evidence="1" id="KW-0812">Transmembrane</keyword>
<dbReference type="Gene3D" id="3.40.710.10">
    <property type="entry name" value="DD-peptidase/beta-lactamase superfamily"/>
    <property type="match status" value="1"/>
</dbReference>
<dbReference type="SUPFAM" id="SSF56601">
    <property type="entry name" value="beta-lactamase/transpeptidase-like"/>
    <property type="match status" value="1"/>
</dbReference>
<dbReference type="GO" id="GO:0008800">
    <property type="term" value="F:beta-lactamase activity"/>
    <property type="evidence" value="ECO:0007669"/>
    <property type="project" value="InterPro"/>
</dbReference>
<evidence type="ECO:0000313" key="2">
    <source>
        <dbReference type="EMBL" id="SES33624.1"/>
    </source>
</evidence>
<dbReference type="PANTHER" id="PTHR35333:SF3">
    <property type="entry name" value="BETA-LACTAMASE-TYPE TRANSPEPTIDASE FOLD CONTAINING PROTEIN"/>
    <property type="match status" value="1"/>
</dbReference>